<dbReference type="AlphaFoldDB" id="A0A6P1MAT1"/>
<gene>
    <name evidence="1" type="ORF">Ami3637_04760</name>
</gene>
<reference evidence="1 2" key="1">
    <citation type="submission" date="2020-01" db="EMBL/GenBank/DDBJ databases">
        <title>Genomic analysis of Aminipila sp. CBA3637.</title>
        <authorList>
            <person name="Kim Y.B."/>
            <person name="Roh S.W."/>
        </authorList>
    </citation>
    <scope>NUCLEOTIDE SEQUENCE [LARGE SCALE GENOMIC DNA]</scope>
    <source>
        <strain evidence="1 2">CBA3637</strain>
    </source>
</reference>
<dbReference type="EMBL" id="CP047591">
    <property type="protein sequence ID" value="QHI71789.1"/>
    <property type="molecule type" value="Genomic_DNA"/>
</dbReference>
<dbReference type="Gene3D" id="2.30.30.1210">
    <property type="entry name" value="Domain of unknown function DUF1541"/>
    <property type="match status" value="1"/>
</dbReference>
<protein>
    <submittedName>
        <fullName evidence="1">Uncharacterized protein</fullName>
    </submittedName>
</protein>
<keyword evidence="2" id="KW-1185">Reference proteome</keyword>
<evidence type="ECO:0000313" key="2">
    <source>
        <dbReference type="Proteomes" id="UP000463883"/>
    </source>
</evidence>
<name>A0A6P1MAT1_9FIRM</name>
<accession>A0A6P1MAT1</accession>
<dbReference type="Proteomes" id="UP000463883">
    <property type="component" value="Chromosome"/>
</dbReference>
<dbReference type="KEGG" id="amic:Ami3637_04760"/>
<evidence type="ECO:0000313" key="1">
    <source>
        <dbReference type="EMBL" id="QHI71789.1"/>
    </source>
</evidence>
<organism evidence="1 2">
    <name type="scientific">Aminipila terrae</name>
    <dbReference type="NCBI Taxonomy" id="2697030"/>
    <lineage>
        <taxon>Bacteria</taxon>
        <taxon>Bacillati</taxon>
        <taxon>Bacillota</taxon>
        <taxon>Clostridia</taxon>
        <taxon>Peptostreptococcales</taxon>
        <taxon>Anaerovoracaceae</taxon>
        <taxon>Aminipila</taxon>
    </lineage>
</organism>
<dbReference type="RefSeq" id="WP_162361563.1">
    <property type="nucleotide sequence ID" value="NZ_CP047591.1"/>
</dbReference>
<sequence>MRFKRNPQFRKGDKAVSLVYHPPEIKSGTEVTIISPHFGTIYAVELPDGKLHRWIADFELRSLNTKHHRLKAGDSAIVLNDTGHHGINKGMVVKIVKPIIDYFYDVRLPDESYHRWLAEFELAYPV</sequence>
<proteinExistence type="predicted"/>